<accession>A0ABW8PZ54</accession>
<dbReference type="PANTHER" id="PTHR21180:SF32">
    <property type="entry name" value="ENDONUCLEASE_EXONUCLEASE_PHOSPHATASE FAMILY DOMAIN-CONTAINING PROTEIN 1"/>
    <property type="match status" value="1"/>
</dbReference>
<dbReference type="InterPro" id="IPR051675">
    <property type="entry name" value="Endo/Exo/Phosphatase_dom_1"/>
</dbReference>
<dbReference type="InterPro" id="IPR010994">
    <property type="entry name" value="RuvA_2-like"/>
</dbReference>
<feature type="chain" id="PRO_5045970614" evidence="1">
    <location>
        <begin position="29"/>
        <end position="106"/>
    </location>
</feature>
<organism evidence="2 3">
    <name type="scientific">Marinospirillum alkalitolerans</name>
    <dbReference type="NCBI Taxonomy" id="3123374"/>
    <lineage>
        <taxon>Bacteria</taxon>
        <taxon>Pseudomonadati</taxon>
        <taxon>Pseudomonadota</taxon>
        <taxon>Gammaproteobacteria</taxon>
        <taxon>Oceanospirillales</taxon>
        <taxon>Oceanospirillaceae</taxon>
        <taxon>Marinospirillum</taxon>
    </lineage>
</organism>
<reference evidence="2 3" key="1">
    <citation type="submission" date="2024-02" db="EMBL/GenBank/DDBJ databases">
        <title>Marinospirillum sp. MEB 164 isolated from Lonar lake sediment.</title>
        <authorList>
            <person name="Joshi A."/>
            <person name="Thite S."/>
        </authorList>
    </citation>
    <scope>NUCLEOTIDE SEQUENCE [LARGE SCALE GENOMIC DNA]</scope>
    <source>
        <strain evidence="2 3">MEB164</strain>
    </source>
</reference>
<keyword evidence="3" id="KW-1185">Reference proteome</keyword>
<keyword evidence="1" id="KW-0732">Signal</keyword>
<comment type="caution">
    <text evidence="2">The sequence shown here is derived from an EMBL/GenBank/DDBJ whole genome shotgun (WGS) entry which is preliminary data.</text>
</comment>
<name>A0ABW8PZ54_9GAMM</name>
<evidence type="ECO:0000256" key="1">
    <source>
        <dbReference type="SAM" id="SignalP"/>
    </source>
</evidence>
<proteinExistence type="predicted"/>
<protein>
    <submittedName>
        <fullName evidence="2">Helix-hairpin-helix domain-containing protein</fullName>
    </submittedName>
</protein>
<dbReference type="SUPFAM" id="SSF47781">
    <property type="entry name" value="RuvA domain 2-like"/>
    <property type="match status" value="1"/>
</dbReference>
<dbReference type="EMBL" id="JBANFI010000004">
    <property type="protein sequence ID" value="MFK7161126.1"/>
    <property type="molecule type" value="Genomic_DNA"/>
</dbReference>
<sequence length="106" mass="11420">MQGLSVSSSLCARLFWLLFLCSLSLAHAAPPTEQETQNVIEASQRLNINQADLQQLTALPGIGPSRAAAIIELREQRGGLTDANQLLEVRGIGPVILQSLEPLISF</sequence>
<evidence type="ECO:0000313" key="3">
    <source>
        <dbReference type="Proteomes" id="UP001621714"/>
    </source>
</evidence>
<dbReference type="Gene3D" id="1.10.150.320">
    <property type="entry name" value="Photosystem II 12 kDa extrinsic protein"/>
    <property type="match status" value="1"/>
</dbReference>
<dbReference type="RefSeq" id="WP_405339497.1">
    <property type="nucleotide sequence ID" value="NZ_JBANFI010000004.1"/>
</dbReference>
<dbReference type="Pfam" id="PF12836">
    <property type="entry name" value="HHH_3"/>
    <property type="match status" value="1"/>
</dbReference>
<feature type="signal peptide" evidence="1">
    <location>
        <begin position="1"/>
        <end position="28"/>
    </location>
</feature>
<dbReference type="Proteomes" id="UP001621714">
    <property type="component" value="Unassembled WGS sequence"/>
</dbReference>
<gene>
    <name evidence="2" type="ORF">V6U78_08765</name>
</gene>
<evidence type="ECO:0000313" key="2">
    <source>
        <dbReference type="EMBL" id="MFK7161126.1"/>
    </source>
</evidence>
<dbReference type="PANTHER" id="PTHR21180">
    <property type="entry name" value="ENDONUCLEASE/EXONUCLEASE/PHOSPHATASE FAMILY DOMAIN-CONTAINING PROTEIN 1"/>
    <property type="match status" value="1"/>
</dbReference>